<feature type="compositionally biased region" description="Polar residues" evidence="1">
    <location>
        <begin position="275"/>
        <end position="336"/>
    </location>
</feature>
<feature type="region of interest" description="Disordered" evidence="1">
    <location>
        <begin position="272"/>
        <end position="350"/>
    </location>
</feature>
<organism evidence="2 3">
    <name type="scientific">Caerostris darwini</name>
    <dbReference type="NCBI Taxonomy" id="1538125"/>
    <lineage>
        <taxon>Eukaryota</taxon>
        <taxon>Metazoa</taxon>
        <taxon>Ecdysozoa</taxon>
        <taxon>Arthropoda</taxon>
        <taxon>Chelicerata</taxon>
        <taxon>Arachnida</taxon>
        <taxon>Araneae</taxon>
        <taxon>Araneomorphae</taxon>
        <taxon>Entelegynae</taxon>
        <taxon>Araneoidea</taxon>
        <taxon>Araneidae</taxon>
        <taxon>Caerostris</taxon>
    </lineage>
</organism>
<gene>
    <name evidence="2" type="ORF">CDAR_82201</name>
</gene>
<name>A0AAV4VHZ6_9ARAC</name>
<protein>
    <submittedName>
        <fullName evidence="2">Uncharacterized protein</fullName>
    </submittedName>
</protein>
<dbReference type="Proteomes" id="UP001054837">
    <property type="component" value="Unassembled WGS sequence"/>
</dbReference>
<proteinExistence type="predicted"/>
<reference evidence="2 3" key="1">
    <citation type="submission" date="2021-06" db="EMBL/GenBank/DDBJ databases">
        <title>Caerostris darwini draft genome.</title>
        <authorList>
            <person name="Kono N."/>
            <person name="Arakawa K."/>
        </authorList>
    </citation>
    <scope>NUCLEOTIDE SEQUENCE [LARGE SCALE GENOMIC DNA]</scope>
</reference>
<evidence type="ECO:0000256" key="1">
    <source>
        <dbReference type="SAM" id="MobiDB-lite"/>
    </source>
</evidence>
<evidence type="ECO:0000313" key="2">
    <source>
        <dbReference type="EMBL" id="GIY69590.1"/>
    </source>
</evidence>
<dbReference type="AlphaFoldDB" id="A0AAV4VHZ6"/>
<evidence type="ECO:0000313" key="3">
    <source>
        <dbReference type="Proteomes" id="UP001054837"/>
    </source>
</evidence>
<sequence>MASSTGNQVSKFTIDFRPHHVNLTGDIIWKTFSYSQNSSEYYTFNVGNKFVAFKSGEVWSDSLSPEQLNAISKNSSESFASLLKDSNLESIFSRQKSSTLKSSDSQWMFSKNKDLEGSLDKGSSSNFKLCILEIRGFEQEGFEVIILNKDSSECQNFCLSHENVGLPIVRSLVELADLWKNEFVPETLDGELFSIAFFWPATASLEDNSSKEKKYNPELDRWSSKQVLNNDTDKDRAAKKQVFIVLTNVPISDIADLISNLTKYSDSFRDFFQPPSDNSTPLPENDDTITSTRFSDDTCSNMDFTISDTNHNSSSGEPKNDSSTVNHCNRANSSNNHDAESGMAHESLSNSVTQSLNVTFETRQIHMNTKYQTLFSQKPYLTQHFIEIVGENAGTEHQTLEDLGKESVSVDVNHFRQDMGQQSTDRNSLSPSNDCDTMESNCSELNENVDVINDKMVTSDQDFIEPPFQTIGDIIQKYMPKDFKMERRYRIFNYDCPNPEAENLVIDEDVPLMKIYQFVSHFTPPYKAQRNKLDYSPDLMNHTATSSACNLTWNSFNNPSLQMPLSQELLPHPSTSMDVHILANDTFPYYDSYRKSNPEIFYSHFPYSPSEVSFRNMIDNDGTNRKSNNAEMIFSPLPYNPREGYSRKRIDNISVRNKSTVLKQHTTLKHFKQNIPSGHSGATETALGQNSTLISDFKSLKIETKRLPNSDILNKKDAHSTNIQHADSSERNAMEINLFHNSTLISDFNSLKRPLNSAILNKKDAHSTNIQHTDSSERNTMEINLLHNSTLISDFNSLKRPLNSAILNKKDAHSTNIQHTDSSERNTMEINLFHDSTLINDLNSLKIEKKRPPNSAILNKKDAHSTNIQHTDSSSMEINLFHNSK</sequence>
<accession>A0AAV4VHZ6</accession>
<dbReference type="EMBL" id="BPLQ01013063">
    <property type="protein sequence ID" value="GIY69590.1"/>
    <property type="molecule type" value="Genomic_DNA"/>
</dbReference>
<keyword evidence="3" id="KW-1185">Reference proteome</keyword>
<comment type="caution">
    <text evidence="2">The sequence shown here is derived from an EMBL/GenBank/DDBJ whole genome shotgun (WGS) entry which is preliminary data.</text>
</comment>